<evidence type="ECO:0000313" key="2">
    <source>
        <dbReference type="Proteomes" id="UP001359485"/>
    </source>
</evidence>
<keyword evidence="2" id="KW-1185">Reference proteome</keyword>
<dbReference type="EMBL" id="JAWJWF010000047">
    <property type="protein sequence ID" value="KAK6621773.1"/>
    <property type="molecule type" value="Genomic_DNA"/>
</dbReference>
<comment type="caution">
    <text evidence="1">The sequence shown here is derived from an EMBL/GenBank/DDBJ whole genome shotgun (WGS) entry which is preliminary data.</text>
</comment>
<evidence type="ECO:0000313" key="1">
    <source>
        <dbReference type="EMBL" id="KAK6621773.1"/>
    </source>
</evidence>
<protein>
    <submittedName>
        <fullName evidence="1">Uncharacterized protein</fullName>
    </submittedName>
</protein>
<sequence length="153" mass="17363">MDHEKNAFRQEYIGSDDPFPVSQSPVQETPLFPYCISPQSTAGLSESDTLNRFNTCYLYSLRLARLLKSKIITTAIFPTSSTFRVERIRESDDMPVRLHENCNESTDTPINNSNALCQSQGANNGNSGRYMLGTVYNWEDRDRSEKYKSLASC</sequence>
<proteinExistence type="predicted"/>
<gene>
    <name evidence="1" type="ORF">RUM44_001580</name>
</gene>
<name>A0ABR1AKF8_POLSC</name>
<accession>A0ABR1AKF8</accession>
<dbReference type="Proteomes" id="UP001359485">
    <property type="component" value="Unassembled WGS sequence"/>
</dbReference>
<reference evidence="1 2" key="1">
    <citation type="submission" date="2023-09" db="EMBL/GenBank/DDBJ databases">
        <title>Genomes of two closely related lineages of the louse Polyplax serrata with different host specificities.</title>
        <authorList>
            <person name="Martinu J."/>
            <person name="Tarabai H."/>
            <person name="Stefka J."/>
            <person name="Hypsa V."/>
        </authorList>
    </citation>
    <scope>NUCLEOTIDE SEQUENCE [LARGE SCALE GENOMIC DNA]</scope>
    <source>
        <strain evidence="1">98ZLc_SE</strain>
    </source>
</reference>
<organism evidence="1 2">
    <name type="scientific">Polyplax serrata</name>
    <name type="common">Common mouse louse</name>
    <dbReference type="NCBI Taxonomy" id="468196"/>
    <lineage>
        <taxon>Eukaryota</taxon>
        <taxon>Metazoa</taxon>
        <taxon>Ecdysozoa</taxon>
        <taxon>Arthropoda</taxon>
        <taxon>Hexapoda</taxon>
        <taxon>Insecta</taxon>
        <taxon>Pterygota</taxon>
        <taxon>Neoptera</taxon>
        <taxon>Paraneoptera</taxon>
        <taxon>Psocodea</taxon>
        <taxon>Troctomorpha</taxon>
        <taxon>Phthiraptera</taxon>
        <taxon>Anoplura</taxon>
        <taxon>Polyplacidae</taxon>
        <taxon>Polyplax</taxon>
    </lineage>
</organism>